<dbReference type="EMBL" id="BRXY01000581">
    <property type="protein sequence ID" value="GMI01528.1"/>
    <property type="molecule type" value="Genomic_DNA"/>
</dbReference>
<feature type="compositionally biased region" description="Low complexity" evidence="2">
    <location>
        <begin position="113"/>
        <end position="125"/>
    </location>
</feature>
<proteinExistence type="predicted"/>
<evidence type="ECO:0000256" key="1">
    <source>
        <dbReference type="SAM" id="Coils"/>
    </source>
</evidence>
<accession>A0A9W7C950</accession>
<gene>
    <name evidence="3" type="ORF">TrST_g13469</name>
</gene>
<reference evidence="4" key="1">
    <citation type="journal article" date="2023" name="Commun. Biol.">
        <title>Genome analysis of Parmales, the sister group of diatoms, reveals the evolutionary specialization of diatoms from phago-mixotrophs to photoautotrophs.</title>
        <authorList>
            <person name="Ban H."/>
            <person name="Sato S."/>
            <person name="Yoshikawa S."/>
            <person name="Yamada K."/>
            <person name="Nakamura Y."/>
            <person name="Ichinomiya M."/>
            <person name="Sato N."/>
            <person name="Blanc-Mathieu R."/>
            <person name="Endo H."/>
            <person name="Kuwata A."/>
            <person name="Ogata H."/>
        </authorList>
    </citation>
    <scope>NUCLEOTIDE SEQUENCE [LARGE SCALE GENOMIC DNA]</scope>
    <source>
        <strain evidence="4">NIES 3701</strain>
    </source>
</reference>
<comment type="caution">
    <text evidence="3">The sequence shown here is derived from an EMBL/GenBank/DDBJ whole genome shotgun (WGS) entry which is preliminary data.</text>
</comment>
<feature type="compositionally biased region" description="Basic residues" evidence="2">
    <location>
        <begin position="49"/>
        <end position="72"/>
    </location>
</feature>
<keyword evidence="1" id="KW-0175">Coiled coil</keyword>
<sequence length="434" mass="48921">MPRKSKKTLPSFWDRLGTLFDQSCDASLGASESYVSDEYEAIRKEKIRSTKKTRKAATKRPASKPRAKKRAATKVDYETESFSGPFSSRSSRSETSTDSTSTSSSEPVKRDMSAMSSASSTSSTTLSASFVSRSGSFYGKVIDKVSGGLDKGISILNSSFSFNDPEDMHTCPREGTKKHAQLESAIRKSKDLLKPSAKKLLSAQLEEKEKLEELKMLQLSSDLLKRKLDTAAREACESIMKLQVAVDGYETKKQAALDNKAREEERITRKRLEVTELKVNEANLKAKLAKETLKQLLESKLKVKEAKKEVKVKVKEAKLKAEMEIELARKRMLALKLLEKEKTEDSRAARALTLTAMKKKTKRSSTPTKESSSKSKNSKDKFTREITKTAKKRTEKERREDVVKAWEAREQKEEKEREKKVKLKAREAFSIGSF</sequence>
<feature type="coiled-coil region" evidence="1">
    <location>
        <begin position="246"/>
        <end position="309"/>
    </location>
</feature>
<feature type="region of interest" description="Disordered" evidence="2">
    <location>
        <begin position="44"/>
        <end position="125"/>
    </location>
</feature>
<feature type="compositionally biased region" description="Low complexity" evidence="2">
    <location>
        <begin position="80"/>
        <end position="105"/>
    </location>
</feature>
<evidence type="ECO:0000256" key="2">
    <source>
        <dbReference type="SAM" id="MobiDB-lite"/>
    </source>
</evidence>
<dbReference type="AlphaFoldDB" id="A0A9W7C950"/>
<name>A0A9W7C950_9STRA</name>
<feature type="compositionally biased region" description="Basic and acidic residues" evidence="2">
    <location>
        <begin position="371"/>
        <end position="422"/>
    </location>
</feature>
<keyword evidence="4" id="KW-1185">Reference proteome</keyword>
<evidence type="ECO:0000313" key="4">
    <source>
        <dbReference type="Proteomes" id="UP001165085"/>
    </source>
</evidence>
<evidence type="ECO:0000313" key="3">
    <source>
        <dbReference type="EMBL" id="GMI01528.1"/>
    </source>
</evidence>
<dbReference type="Proteomes" id="UP001165085">
    <property type="component" value="Unassembled WGS sequence"/>
</dbReference>
<feature type="region of interest" description="Disordered" evidence="2">
    <location>
        <begin position="354"/>
        <end position="422"/>
    </location>
</feature>
<protein>
    <submittedName>
        <fullName evidence="3">Uncharacterized protein</fullName>
    </submittedName>
</protein>
<organism evidence="3 4">
    <name type="scientific">Triparma strigata</name>
    <dbReference type="NCBI Taxonomy" id="1606541"/>
    <lineage>
        <taxon>Eukaryota</taxon>
        <taxon>Sar</taxon>
        <taxon>Stramenopiles</taxon>
        <taxon>Ochrophyta</taxon>
        <taxon>Bolidophyceae</taxon>
        <taxon>Parmales</taxon>
        <taxon>Triparmaceae</taxon>
        <taxon>Triparma</taxon>
    </lineage>
</organism>